<dbReference type="Gene3D" id="3.30.870.10">
    <property type="entry name" value="Endonuclease Chain A"/>
    <property type="match status" value="1"/>
</dbReference>
<dbReference type="InterPro" id="IPR025202">
    <property type="entry name" value="PLD-like_dom"/>
</dbReference>
<dbReference type="InterPro" id="IPR051406">
    <property type="entry name" value="PLD_domain"/>
</dbReference>
<dbReference type="EC" id="3.1.4.4" evidence="3"/>
<keyword evidence="4" id="KW-0378">Hydrolase</keyword>
<dbReference type="GO" id="GO:0016891">
    <property type="term" value="F:RNA endonuclease activity producing 5'-phosphomonoesters, hydrolytic mechanism"/>
    <property type="evidence" value="ECO:0007669"/>
    <property type="project" value="TreeGrafter"/>
</dbReference>
<feature type="chain" id="PRO_5037234117" description="phospholipase D" evidence="8">
    <location>
        <begin position="18"/>
        <end position="439"/>
    </location>
</feature>
<dbReference type="RefSeq" id="WP_194503133.1">
    <property type="nucleotide sequence ID" value="NZ_JADIVZ010000003.1"/>
</dbReference>
<feature type="domain" description="Phospholipase D-like" evidence="9">
    <location>
        <begin position="70"/>
        <end position="218"/>
    </location>
</feature>
<sequence length="439" mass="48650">MSAVVLAATVSLAPADAAPIAVTAHSPVSATGAVSTADAKPTYRVKEGITFNAATGNNATKRAILDHLLQMIYRSRPNSLIKIMTWNFLDRQATDALLKAVDRGVQVHILMDQANDSAAEPNGPWRRLRAGFQKRNKGKKWADKSIARTCQNSCRGQSGAAHAKFYLFPRVGASKKVLVQGGANFTKAAAYNQWNEVYTYVGRSGIYDFADHIFDQMWKDQPVANPFQRFNGGRYGLYFSPNSGDEFKGDPIQSLLSRVNCKRTVKSGNRYHRTIIRSFPDVIRGKRGLALARLLRDLWDRGCDVRVGYTVMGYDVHDLMTKQGKRGPVPIRHMVQDFDGDGKFDNYFHLKVLTVNGRVGADPTVYKAFNGSSNSSGLSGASDENIGTFKGKGITMKYQNFMDRWFNNPPPNANPKPTTGASDPRLDPDFDPYEFVDMD</sequence>
<evidence type="ECO:0000313" key="10">
    <source>
        <dbReference type="EMBL" id="MBF4161885.1"/>
    </source>
</evidence>
<reference evidence="10" key="1">
    <citation type="submission" date="2020-11" db="EMBL/GenBank/DDBJ databases">
        <title>Nocardioides sp. CBS4Y-1, whole genome shotgun sequence.</title>
        <authorList>
            <person name="Tuo L."/>
        </authorList>
    </citation>
    <scope>NUCLEOTIDE SEQUENCE</scope>
    <source>
        <strain evidence="10">CBS4Y-1</strain>
    </source>
</reference>
<dbReference type="Proteomes" id="UP000656804">
    <property type="component" value="Unassembled WGS sequence"/>
</dbReference>
<evidence type="ECO:0000259" key="9">
    <source>
        <dbReference type="Pfam" id="PF13091"/>
    </source>
</evidence>
<accession>A0A930Y629</accession>
<comment type="similarity">
    <text evidence="2">Belongs to the phospholipase D family.</text>
</comment>
<organism evidence="10 11">
    <name type="scientific">Nocardioides acrostichi</name>
    <dbReference type="NCBI Taxonomy" id="2784339"/>
    <lineage>
        <taxon>Bacteria</taxon>
        <taxon>Bacillati</taxon>
        <taxon>Actinomycetota</taxon>
        <taxon>Actinomycetes</taxon>
        <taxon>Propionibacteriales</taxon>
        <taxon>Nocardioidaceae</taxon>
        <taxon>Nocardioides</taxon>
    </lineage>
</organism>
<evidence type="ECO:0000256" key="6">
    <source>
        <dbReference type="ARBA" id="ARBA00023098"/>
    </source>
</evidence>
<gene>
    <name evidence="10" type="ORF">ISG29_09290</name>
</gene>
<dbReference type="Pfam" id="PF13091">
    <property type="entry name" value="PLDc_2"/>
    <property type="match status" value="1"/>
</dbReference>
<evidence type="ECO:0000256" key="1">
    <source>
        <dbReference type="ARBA" id="ARBA00000798"/>
    </source>
</evidence>
<evidence type="ECO:0000256" key="4">
    <source>
        <dbReference type="ARBA" id="ARBA00022801"/>
    </source>
</evidence>
<dbReference type="GO" id="GO:0004630">
    <property type="term" value="F:phospholipase D activity"/>
    <property type="evidence" value="ECO:0007669"/>
    <property type="project" value="UniProtKB-EC"/>
</dbReference>
<feature type="signal peptide" evidence="8">
    <location>
        <begin position="1"/>
        <end position="17"/>
    </location>
</feature>
<comment type="catalytic activity">
    <reaction evidence="1">
        <text>a 1,2-diacyl-sn-glycero-3-phosphocholine + H2O = a 1,2-diacyl-sn-glycero-3-phosphate + choline + H(+)</text>
        <dbReference type="Rhea" id="RHEA:14445"/>
        <dbReference type="ChEBI" id="CHEBI:15354"/>
        <dbReference type="ChEBI" id="CHEBI:15377"/>
        <dbReference type="ChEBI" id="CHEBI:15378"/>
        <dbReference type="ChEBI" id="CHEBI:57643"/>
        <dbReference type="ChEBI" id="CHEBI:58608"/>
        <dbReference type="EC" id="3.1.4.4"/>
    </reaction>
</comment>
<evidence type="ECO:0000313" key="11">
    <source>
        <dbReference type="Proteomes" id="UP000656804"/>
    </source>
</evidence>
<evidence type="ECO:0000256" key="7">
    <source>
        <dbReference type="SAM" id="MobiDB-lite"/>
    </source>
</evidence>
<keyword evidence="5" id="KW-0442">Lipid degradation</keyword>
<keyword evidence="8" id="KW-0732">Signal</keyword>
<evidence type="ECO:0000256" key="3">
    <source>
        <dbReference type="ARBA" id="ARBA00012027"/>
    </source>
</evidence>
<dbReference type="SUPFAM" id="SSF56024">
    <property type="entry name" value="Phospholipase D/nuclease"/>
    <property type="match status" value="1"/>
</dbReference>
<proteinExistence type="inferred from homology"/>
<protein>
    <recommendedName>
        <fullName evidence="3">phospholipase D</fullName>
        <ecNumber evidence="3">3.1.4.4</ecNumber>
    </recommendedName>
</protein>
<feature type="region of interest" description="Disordered" evidence="7">
    <location>
        <begin position="406"/>
        <end position="431"/>
    </location>
</feature>
<dbReference type="PANTHER" id="PTHR43856:SF1">
    <property type="entry name" value="MITOCHONDRIAL CARDIOLIPIN HYDROLASE"/>
    <property type="match status" value="1"/>
</dbReference>
<comment type="caution">
    <text evidence="10">The sequence shown here is derived from an EMBL/GenBank/DDBJ whole genome shotgun (WGS) entry which is preliminary data.</text>
</comment>
<evidence type="ECO:0000256" key="2">
    <source>
        <dbReference type="ARBA" id="ARBA00008664"/>
    </source>
</evidence>
<keyword evidence="11" id="KW-1185">Reference proteome</keyword>
<dbReference type="EMBL" id="JADIVZ010000003">
    <property type="protein sequence ID" value="MBF4161885.1"/>
    <property type="molecule type" value="Genomic_DNA"/>
</dbReference>
<dbReference type="PANTHER" id="PTHR43856">
    <property type="entry name" value="CARDIOLIPIN HYDROLASE"/>
    <property type="match status" value="1"/>
</dbReference>
<evidence type="ECO:0000256" key="5">
    <source>
        <dbReference type="ARBA" id="ARBA00022963"/>
    </source>
</evidence>
<dbReference type="AlphaFoldDB" id="A0A930Y629"/>
<name>A0A930Y629_9ACTN</name>
<dbReference type="GO" id="GO:0016042">
    <property type="term" value="P:lipid catabolic process"/>
    <property type="evidence" value="ECO:0007669"/>
    <property type="project" value="UniProtKB-KW"/>
</dbReference>
<evidence type="ECO:0000256" key="8">
    <source>
        <dbReference type="SAM" id="SignalP"/>
    </source>
</evidence>
<keyword evidence="6" id="KW-0443">Lipid metabolism</keyword>